<evidence type="ECO:0000313" key="1">
    <source>
        <dbReference type="EMBL" id="JAD23217.1"/>
    </source>
</evidence>
<dbReference type="AlphaFoldDB" id="A0A0A8YL42"/>
<accession>A0A0A8YL42</accession>
<organism evidence="1">
    <name type="scientific">Arundo donax</name>
    <name type="common">Giant reed</name>
    <name type="synonym">Donax arundinaceus</name>
    <dbReference type="NCBI Taxonomy" id="35708"/>
    <lineage>
        <taxon>Eukaryota</taxon>
        <taxon>Viridiplantae</taxon>
        <taxon>Streptophyta</taxon>
        <taxon>Embryophyta</taxon>
        <taxon>Tracheophyta</taxon>
        <taxon>Spermatophyta</taxon>
        <taxon>Magnoliopsida</taxon>
        <taxon>Liliopsida</taxon>
        <taxon>Poales</taxon>
        <taxon>Poaceae</taxon>
        <taxon>PACMAD clade</taxon>
        <taxon>Arundinoideae</taxon>
        <taxon>Arundineae</taxon>
        <taxon>Arundo</taxon>
    </lineage>
</organism>
<sequence length="39" mass="4808">MRLLPLLRPSILMRRRMPRQTRQQHLQPRRLRISLACQS</sequence>
<proteinExistence type="predicted"/>
<dbReference type="EMBL" id="GBRH01274678">
    <property type="protein sequence ID" value="JAD23217.1"/>
    <property type="molecule type" value="Transcribed_RNA"/>
</dbReference>
<name>A0A0A8YL42_ARUDO</name>
<reference evidence="1" key="1">
    <citation type="submission" date="2014-09" db="EMBL/GenBank/DDBJ databases">
        <authorList>
            <person name="Magalhaes I.L.F."/>
            <person name="Oliveira U."/>
            <person name="Santos F.R."/>
            <person name="Vidigal T.H.D.A."/>
            <person name="Brescovit A.D."/>
            <person name="Santos A.J."/>
        </authorList>
    </citation>
    <scope>NUCLEOTIDE SEQUENCE</scope>
    <source>
        <tissue evidence="1">Shoot tissue taken approximately 20 cm above the soil surface</tissue>
    </source>
</reference>
<protein>
    <submittedName>
        <fullName evidence="1">Uncharacterized protein</fullName>
    </submittedName>
</protein>
<reference evidence="1" key="2">
    <citation type="journal article" date="2015" name="Data Brief">
        <title>Shoot transcriptome of the giant reed, Arundo donax.</title>
        <authorList>
            <person name="Barrero R.A."/>
            <person name="Guerrero F.D."/>
            <person name="Moolhuijzen P."/>
            <person name="Goolsby J.A."/>
            <person name="Tidwell J."/>
            <person name="Bellgard S.E."/>
            <person name="Bellgard M.I."/>
        </authorList>
    </citation>
    <scope>NUCLEOTIDE SEQUENCE</scope>
    <source>
        <tissue evidence="1">Shoot tissue taken approximately 20 cm above the soil surface</tissue>
    </source>
</reference>